<evidence type="ECO:0000313" key="1">
    <source>
        <dbReference type="Proteomes" id="UP000095286"/>
    </source>
</evidence>
<dbReference type="Proteomes" id="UP000095286">
    <property type="component" value="Unplaced"/>
</dbReference>
<proteinExistence type="predicted"/>
<reference evidence="2" key="1">
    <citation type="submission" date="2016-11" db="UniProtKB">
        <authorList>
            <consortium name="WormBaseParasite"/>
        </authorList>
    </citation>
    <scope>IDENTIFICATION</scope>
    <source>
        <strain evidence="2">KR3021</strain>
    </source>
</reference>
<name>A0AC35U9H8_9BILA</name>
<sequence>MKFLLSILLAIIAIFLINTAYCGDGPPLRENNVTPVGDFSPAEILAESSSSSSSMLLDEESAAIEKCEGPEELEK</sequence>
<accession>A0AC35U9H8</accession>
<protein>
    <submittedName>
        <fullName evidence="2">Uncharacterized protein</fullName>
    </submittedName>
</protein>
<dbReference type="WBParaSite" id="RSKR_0000877200.1">
    <property type="protein sequence ID" value="RSKR_0000877200.1"/>
    <property type="gene ID" value="RSKR_0000877200"/>
</dbReference>
<evidence type="ECO:0000313" key="2">
    <source>
        <dbReference type="WBParaSite" id="RSKR_0000877200.1"/>
    </source>
</evidence>
<organism evidence="1 2">
    <name type="scientific">Rhabditophanes sp. KR3021</name>
    <dbReference type="NCBI Taxonomy" id="114890"/>
    <lineage>
        <taxon>Eukaryota</taxon>
        <taxon>Metazoa</taxon>
        <taxon>Ecdysozoa</taxon>
        <taxon>Nematoda</taxon>
        <taxon>Chromadorea</taxon>
        <taxon>Rhabditida</taxon>
        <taxon>Tylenchina</taxon>
        <taxon>Panagrolaimomorpha</taxon>
        <taxon>Strongyloidoidea</taxon>
        <taxon>Alloionematidae</taxon>
        <taxon>Rhabditophanes</taxon>
    </lineage>
</organism>